<evidence type="ECO:0000256" key="1">
    <source>
        <dbReference type="ARBA" id="ARBA00022737"/>
    </source>
</evidence>
<dbReference type="Gene3D" id="3.40.50.300">
    <property type="entry name" value="P-loop containing nucleotide triphosphate hydrolases"/>
    <property type="match status" value="2"/>
</dbReference>
<feature type="compositionally biased region" description="Low complexity" evidence="4">
    <location>
        <begin position="588"/>
        <end position="599"/>
    </location>
</feature>
<dbReference type="InterPro" id="IPR032524">
    <property type="entry name" value="ABC_tran_C"/>
</dbReference>
<feature type="region of interest" description="Disordered" evidence="4">
    <location>
        <begin position="579"/>
        <end position="600"/>
    </location>
</feature>
<dbReference type="Pfam" id="PF00005">
    <property type="entry name" value="ABC_tran"/>
    <property type="match status" value="2"/>
</dbReference>
<evidence type="ECO:0000256" key="4">
    <source>
        <dbReference type="SAM" id="MobiDB-lite"/>
    </source>
</evidence>
<keyword evidence="2" id="KW-0547">Nucleotide-binding</keyword>
<feature type="region of interest" description="Disordered" evidence="4">
    <location>
        <begin position="317"/>
        <end position="351"/>
    </location>
</feature>
<reference evidence="6 7" key="1">
    <citation type="journal article" date="2013" name="BMC Genomics">
        <title>Reconstruction of the lipid metabolism for the microalga Monoraphidium neglectum from its genome sequence reveals characteristics suitable for biofuel production.</title>
        <authorList>
            <person name="Bogen C."/>
            <person name="Al-Dilaimi A."/>
            <person name="Albersmeier A."/>
            <person name="Wichmann J."/>
            <person name="Grundmann M."/>
            <person name="Rupp O."/>
            <person name="Lauersen K.J."/>
            <person name="Blifernez-Klassen O."/>
            <person name="Kalinowski J."/>
            <person name="Goesmann A."/>
            <person name="Mussgnug J.H."/>
            <person name="Kruse O."/>
        </authorList>
    </citation>
    <scope>NUCLEOTIDE SEQUENCE [LARGE SCALE GENOMIC DNA]</scope>
    <source>
        <strain evidence="6 7">SAG 48.87</strain>
    </source>
</reference>
<dbReference type="RefSeq" id="XP_013904004.1">
    <property type="nucleotide sequence ID" value="XM_014048550.1"/>
</dbReference>
<dbReference type="GO" id="GO:0003677">
    <property type="term" value="F:DNA binding"/>
    <property type="evidence" value="ECO:0007669"/>
    <property type="project" value="InterPro"/>
</dbReference>
<accession>A0A0D2MQS3</accession>
<dbReference type="Pfam" id="PF12848">
    <property type="entry name" value="ABC_tran_Xtn"/>
    <property type="match status" value="1"/>
</dbReference>
<dbReference type="GeneID" id="25735850"/>
<keyword evidence="7" id="KW-1185">Reference proteome</keyword>
<evidence type="ECO:0000256" key="2">
    <source>
        <dbReference type="ARBA" id="ARBA00022741"/>
    </source>
</evidence>
<dbReference type="Pfam" id="PF16326">
    <property type="entry name" value="ABC_tran_CTD"/>
    <property type="match status" value="1"/>
</dbReference>
<keyword evidence="3" id="KW-0067">ATP-binding</keyword>
<dbReference type="AlphaFoldDB" id="A0A0D2MQS3"/>
<dbReference type="GO" id="GO:0005524">
    <property type="term" value="F:ATP binding"/>
    <property type="evidence" value="ECO:0007669"/>
    <property type="project" value="UniProtKB-KW"/>
</dbReference>
<dbReference type="InterPro" id="IPR003439">
    <property type="entry name" value="ABC_transporter-like_ATP-bd"/>
</dbReference>
<feature type="domain" description="ABC transporter" evidence="5">
    <location>
        <begin position="15"/>
        <end position="289"/>
    </location>
</feature>
<feature type="compositionally biased region" description="Basic and acidic residues" evidence="4">
    <location>
        <begin position="324"/>
        <end position="333"/>
    </location>
</feature>
<protein>
    <recommendedName>
        <fullName evidence="5">ABC transporter domain-containing protein</fullName>
    </recommendedName>
</protein>
<dbReference type="CDD" id="cd03221">
    <property type="entry name" value="ABCF_EF-3"/>
    <property type="match status" value="2"/>
</dbReference>
<dbReference type="InterPro" id="IPR032781">
    <property type="entry name" value="ABC_tran_Xtn"/>
</dbReference>
<feature type="domain" description="ABC transporter" evidence="5">
    <location>
        <begin position="366"/>
        <end position="590"/>
    </location>
</feature>
<dbReference type="STRING" id="145388.A0A0D2MQS3"/>
<proteinExistence type="predicted"/>
<dbReference type="InterPro" id="IPR037118">
    <property type="entry name" value="Val-tRNA_synth_C_sf"/>
</dbReference>
<evidence type="ECO:0000313" key="6">
    <source>
        <dbReference type="EMBL" id="KIZ04985.1"/>
    </source>
</evidence>
<dbReference type="InterPro" id="IPR027417">
    <property type="entry name" value="P-loop_NTPase"/>
</dbReference>
<dbReference type="InterPro" id="IPR017871">
    <property type="entry name" value="ABC_transporter-like_CS"/>
</dbReference>
<evidence type="ECO:0000259" key="5">
    <source>
        <dbReference type="PROSITE" id="PS50893"/>
    </source>
</evidence>
<name>A0A0D2MQS3_9CHLO</name>
<dbReference type="PROSITE" id="PS00211">
    <property type="entry name" value="ABC_TRANSPORTER_1"/>
    <property type="match status" value="2"/>
</dbReference>
<dbReference type="KEGG" id="mng:MNEG_2972"/>
<dbReference type="OrthoDB" id="2110130at2759"/>
<dbReference type="GO" id="GO:0016887">
    <property type="term" value="F:ATP hydrolysis activity"/>
    <property type="evidence" value="ECO:0007669"/>
    <property type="project" value="InterPro"/>
</dbReference>
<dbReference type="PANTHER" id="PTHR19211">
    <property type="entry name" value="ATP-BINDING TRANSPORT PROTEIN-RELATED"/>
    <property type="match status" value="1"/>
</dbReference>
<dbReference type="FunFam" id="3.40.50.300:FF:000011">
    <property type="entry name" value="Putative ABC transporter ATP-binding component"/>
    <property type="match status" value="1"/>
</dbReference>
<dbReference type="PROSITE" id="PS50893">
    <property type="entry name" value="ABC_TRANSPORTER_2"/>
    <property type="match status" value="2"/>
</dbReference>
<dbReference type="Gene3D" id="1.10.287.380">
    <property type="entry name" value="Valyl-tRNA synthetase, C-terminal domain"/>
    <property type="match status" value="1"/>
</dbReference>
<dbReference type="SUPFAM" id="SSF52540">
    <property type="entry name" value="P-loop containing nucleoside triphosphate hydrolases"/>
    <property type="match status" value="2"/>
</dbReference>
<dbReference type="InterPro" id="IPR003593">
    <property type="entry name" value="AAA+_ATPase"/>
</dbReference>
<gene>
    <name evidence="6" type="ORF">MNEG_2972</name>
</gene>
<evidence type="ECO:0000256" key="3">
    <source>
        <dbReference type="ARBA" id="ARBA00022840"/>
    </source>
</evidence>
<dbReference type="EMBL" id="KK100575">
    <property type="protein sequence ID" value="KIZ04985.1"/>
    <property type="molecule type" value="Genomic_DNA"/>
</dbReference>
<sequence>MGANVPRGETAGAVMVIEGVTVQVGERDLLQDVDWRLMPGHRVGLVGANGAGKSTLLKALAGLKSVRCARARAVRAVRAVNGKLVVAPKVELGYLEQTAVSGSTRSVWDEARSQMRAIVRAEAAMTEASEAMLAGDPKASDRLADAQDAFEAAGGYDADRRIGGVLSGLGFAPEQWHKSCAEFSGGWQMRIALARLLLSDAGQAASKGASGGLLLLDEPTNHLDSAAVKWLSGFLATSGGTLVLVSHDEALLEGACDRICEVRGKKLHHFAAGYKKFLEMREERETIAAATAAATQAEIERLEAFVARFGAKASKASQAQSRQKQLDKLRESAPEIPAASSGAGPGDARKVALKLPPPPPCFTDVLELQDVATGWGSPDAGRPPVVSGVNAVIQKGQRVLVLGPNGAGKSTLLKTIGGTVQPWAGRVKLGEGAKLGIFSQDLAQELPLDRPALDYVCEKAREEDSSITLEKCRQALGALGLVGSMALQTIGSLSGGEKARVALAVFALVPANVLLLDEASNHLDAQTIETLTGALREFKGAIIAITHNRSFAESLQATHILRVQNGGAKLSYNDGLSDADFEHPNGRSATAAAAAPAAGKKGGGKAKGAAAAAAAAPVVAPAASSSKPAARKRTTLSFKEREEYEKLCKAMEASGKEQAALEAKVAKLAADPSQRAALEEASGKLADLVAKSEEMELRWLELAELAGDL</sequence>
<organism evidence="6 7">
    <name type="scientific">Monoraphidium neglectum</name>
    <dbReference type="NCBI Taxonomy" id="145388"/>
    <lineage>
        <taxon>Eukaryota</taxon>
        <taxon>Viridiplantae</taxon>
        <taxon>Chlorophyta</taxon>
        <taxon>core chlorophytes</taxon>
        <taxon>Chlorophyceae</taxon>
        <taxon>CS clade</taxon>
        <taxon>Sphaeropleales</taxon>
        <taxon>Selenastraceae</taxon>
        <taxon>Monoraphidium</taxon>
    </lineage>
</organism>
<keyword evidence="1" id="KW-0677">Repeat</keyword>
<evidence type="ECO:0000313" key="7">
    <source>
        <dbReference type="Proteomes" id="UP000054498"/>
    </source>
</evidence>
<dbReference type="InterPro" id="IPR050611">
    <property type="entry name" value="ABCF"/>
</dbReference>
<dbReference type="Proteomes" id="UP000054498">
    <property type="component" value="Unassembled WGS sequence"/>
</dbReference>
<dbReference type="SMART" id="SM00382">
    <property type="entry name" value="AAA"/>
    <property type="match status" value="2"/>
</dbReference>
<dbReference type="PANTHER" id="PTHR19211:SF133">
    <property type="entry name" value="ABC TRANSPORTER FAMILY PROTEIN"/>
    <property type="match status" value="1"/>
</dbReference>